<evidence type="ECO:0000313" key="3">
    <source>
        <dbReference type="EMBL" id="GHD45573.1"/>
    </source>
</evidence>
<sequence>MNICMVGYGMMGVWHSDALIGRDARFHTLVGRRPEAAREFAERYGYARWTVDLDEALADPEVDAVIIASPSETHPEFALKAIAAGKPTLLEIPLAMTLEESEAVVAAADARGVPFGLCHPMRLQPEYGPIREAALSGADPIRQIAGRFYIHRLSNVGATGYHRSWTDNILWHHFAHFVDLGLWLLDFEGELAYSFLGPLHPQTGIPMECILSVETPRNQTLLVSGSYCSRERIYDSLIVTDRQSYRLDILRNRLVTGDGPVEVAPEKDNLALVTQDFVAAVREGRQPAVPGRSVLPAMRVLHAAQMRWDAIHGRQSLPGRRLSD</sequence>
<dbReference type="PANTHER" id="PTHR43377">
    <property type="entry name" value="BILIVERDIN REDUCTASE A"/>
    <property type="match status" value="1"/>
</dbReference>
<proteinExistence type="predicted"/>
<feature type="domain" description="4-carboxy-2-hydroxymuconate-6-semialdehyde dehydrogenase-like C-terminal" evidence="2">
    <location>
        <begin position="136"/>
        <end position="227"/>
    </location>
</feature>
<protein>
    <recommendedName>
        <fullName evidence="5">Gfo/Idh/MocA family oxidoreductase</fullName>
    </recommendedName>
</protein>
<dbReference type="PANTHER" id="PTHR43377:SF1">
    <property type="entry name" value="BILIVERDIN REDUCTASE A"/>
    <property type="match status" value="1"/>
</dbReference>
<dbReference type="InterPro" id="IPR051450">
    <property type="entry name" value="Gfo/Idh/MocA_Oxidoreductases"/>
</dbReference>
<evidence type="ECO:0008006" key="5">
    <source>
        <dbReference type="Google" id="ProtNLM"/>
    </source>
</evidence>
<dbReference type="InterPro" id="IPR045560">
    <property type="entry name" value="LigC_C"/>
</dbReference>
<dbReference type="Pfam" id="PF01408">
    <property type="entry name" value="GFO_IDH_MocA"/>
    <property type="match status" value="1"/>
</dbReference>
<dbReference type="GO" id="GO:0000166">
    <property type="term" value="F:nucleotide binding"/>
    <property type="evidence" value="ECO:0007669"/>
    <property type="project" value="InterPro"/>
</dbReference>
<feature type="domain" description="Gfo/Idh/MocA-like oxidoreductase N-terminal" evidence="1">
    <location>
        <begin position="1"/>
        <end position="115"/>
    </location>
</feature>
<evidence type="ECO:0000313" key="4">
    <source>
        <dbReference type="Proteomes" id="UP000630353"/>
    </source>
</evidence>
<dbReference type="Gene3D" id="3.30.360.10">
    <property type="entry name" value="Dihydrodipicolinate Reductase, domain 2"/>
    <property type="match status" value="1"/>
</dbReference>
<dbReference type="InterPro" id="IPR000683">
    <property type="entry name" value="Gfo/Idh/MocA-like_OxRdtase_N"/>
</dbReference>
<gene>
    <name evidence="3" type="ORF">GCM10017083_13670</name>
</gene>
<dbReference type="Pfam" id="PF19858">
    <property type="entry name" value="OxRdtase_C"/>
    <property type="match status" value="1"/>
</dbReference>
<reference evidence="3" key="2">
    <citation type="submission" date="2020-09" db="EMBL/GenBank/DDBJ databases">
        <authorList>
            <person name="Sun Q."/>
            <person name="Kim S."/>
        </authorList>
    </citation>
    <scope>NUCLEOTIDE SEQUENCE</scope>
    <source>
        <strain evidence="3">KCTC 42651</strain>
    </source>
</reference>
<dbReference type="InterPro" id="IPR036291">
    <property type="entry name" value="NAD(P)-bd_dom_sf"/>
</dbReference>
<evidence type="ECO:0000259" key="1">
    <source>
        <dbReference type="Pfam" id="PF01408"/>
    </source>
</evidence>
<dbReference type="Proteomes" id="UP000630353">
    <property type="component" value="Unassembled WGS sequence"/>
</dbReference>
<dbReference type="SUPFAM" id="SSF55347">
    <property type="entry name" value="Glyceraldehyde-3-phosphate dehydrogenase-like, C-terminal domain"/>
    <property type="match status" value="1"/>
</dbReference>
<name>A0A919CNK7_9PROT</name>
<keyword evidence="4" id="KW-1185">Reference proteome</keyword>
<reference evidence="3" key="1">
    <citation type="journal article" date="2014" name="Int. J. Syst. Evol. Microbiol.">
        <title>Complete genome sequence of Corynebacterium casei LMG S-19264T (=DSM 44701T), isolated from a smear-ripened cheese.</title>
        <authorList>
            <consortium name="US DOE Joint Genome Institute (JGI-PGF)"/>
            <person name="Walter F."/>
            <person name="Albersmeier A."/>
            <person name="Kalinowski J."/>
            <person name="Ruckert C."/>
        </authorList>
    </citation>
    <scope>NUCLEOTIDE SEQUENCE</scope>
    <source>
        <strain evidence="3">KCTC 42651</strain>
    </source>
</reference>
<dbReference type="EMBL" id="BMZS01000003">
    <property type="protein sequence ID" value="GHD45573.1"/>
    <property type="molecule type" value="Genomic_DNA"/>
</dbReference>
<accession>A0A919CNK7</accession>
<comment type="caution">
    <text evidence="3">The sequence shown here is derived from an EMBL/GenBank/DDBJ whole genome shotgun (WGS) entry which is preliminary data.</text>
</comment>
<evidence type="ECO:0000259" key="2">
    <source>
        <dbReference type="Pfam" id="PF19858"/>
    </source>
</evidence>
<dbReference type="SUPFAM" id="SSF51735">
    <property type="entry name" value="NAD(P)-binding Rossmann-fold domains"/>
    <property type="match status" value="1"/>
</dbReference>
<dbReference type="AlphaFoldDB" id="A0A919CNK7"/>
<organism evidence="3 4">
    <name type="scientific">Thalassobaculum fulvum</name>
    <dbReference type="NCBI Taxonomy" id="1633335"/>
    <lineage>
        <taxon>Bacteria</taxon>
        <taxon>Pseudomonadati</taxon>
        <taxon>Pseudomonadota</taxon>
        <taxon>Alphaproteobacteria</taxon>
        <taxon>Rhodospirillales</taxon>
        <taxon>Thalassobaculaceae</taxon>
        <taxon>Thalassobaculum</taxon>
    </lineage>
</organism>
<dbReference type="Gene3D" id="3.40.50.720">
    <property type="entry name" value="NAD(P)-binding Rossmann-like Domain"/>
    <property type="match status" value="1"/>
</dbReference>
<dbReference type="RefSeq" id="WP_189988207.1">
    <property type="nucleotide sequence ID" value="NZ_BMZS01000003.1"/>
</dbReference>